<evidence type="ECO:0000256" key="5">
    <source>
        <dbReference type="ARBA" id="ARBA00022605"/>
    </source>
</evidence>
<evidence type="ECO:0000256" key="1">
    <source>
        <dbReference type="ARBA" id="ARBA00004141"/>
    </source>
</evidence>
<feature type="transmembrane region" description="Helical" evidence="11">
    <location>
        <begin position="27"/>
        <end position="47"/>
    </location>
</feature>
<dbReference type="RefSeq" id="WP_109836806.1">
    <property type="nucleotide sequence ID" value="NZ_QGKM01000013.1"/>
</dbReference>
<dbReference type="InterPro" id="IPR059112">
    <property type="entry name" value="CysZ/EI24"/>
</dbReference>
<keyword evidence="4" id="KW-0997">Cell inner membrane</keyword>
<comment type="subcellular location">
    <subcellularLocation>
        <location evidence="1">Membrane</location>
        <topology evidence="1">Multi-pass membrane protein</topology>
    </subcellularLocation>
</comment>
<keyword evidence="5" id="KW-0028">Amino-acid biosynthesis</keyword>
<dbReference type="OrthoDB" id="5292355at2"/>
<evidence type="ECO:0000256" key="7">
    <source>
        <dbReference type="ARBA" id="ARBA00022989"/>
    </source>
</evidence>
<reference evidence="12 13" key="1">
    <citation type="submission" date="2018-05" db="EMBL/GenBank/DDBJ databases">
        <title>Leucothrix arctica sp. nov., isolated from Arctic seawater.</title>
        <authorList>
            <person name="Choi A."/>
            <person name="Baek K."/>
        </authorList>
    </citation>
    <scope>NUCLEOTIDE SEQUENCE [LARGE SCALE GENOMIC DNA]</scope>
    <source>
        <strain evidence="12 13">JCM 18388</strain>
    </source>
</reference>
<evidence type="ECO:0000256" key="11">
    <source>
        <dbReference type="SAM" id="Phobius"/>
    </source>
</evidence>
<dbReference type="PANTHER" id="PTHR37468:SF1">
    <property type="entry name" value="SULFATE TRANSPORTER CYSZ"/>
    <property type="match status" value="1"/>
</dbReference>
<keyword evidence="9 11" id="KW-0472">Membrane</keyword>
<feature type="transmembrane region" description="Helical" evidence="11">
    <location>
        <begin position="205"/>
        <end position="238"/>
    </location>
</feature>
<dbReference type="Proteomes" id="UP000245539">
    <property type="component" value="Unassembled WGS sequence"/>
</dbReference>
<sequence length="243" mass="27242">MIQGFMQGIAYFFQGFTLITQKGIRGFVLIPLLINIVVFSAAVWLAYGQFQSLMDSLTAWLPSWLSWIEWVLLPFFAILVLLIIYYTFSIIANFIASPFNSLLAERVEKKLNGLPLPESSGFKAMAVNVGKALGSEVKKMIYMLKWMPVLLLITVIPGLNLIAPAAWIIYGAWMYSLQYADYPMGNHEMFIKEELVVLRKNRSHALGFGAATTLMTIIPVVNFFAMPVAVAGATAMWVKQLSR</sequence>
<keyword evidence="13" id="KW-1185">Reference proteome</keyword>
<dbReference type="AlphaFoldDB" id="A0A317CKC0"/>
<dbReference type="Pfam" id="PF07264">
    <property type="entry name" value="EI24"/>
    <property type="match status" value="1"/>
</dbReference>
<keyword evidence="8" id="KW-0764">Sulfate transport</keyword>
<name>A0A317CKC0_9GAMM</name>
<dbReference type="GO" id="GO:0005886">
    <property type="term" value="C:plasma membrane"/>
    <property type="evidence" value="ECO:0007669"/>
    <property type="project" value="TreeGrafter"/>
</dbReference>
<dbReference type="GO" id="GO:0009675">
    <property type="term" value="F:high-affinity sulfate:proton symporter activity"/>
    <property type="evidence" value="ECO:0007669"/>
    <property type="project" value="TreeGrafter"/>
</dbReference>
<evidence type="ECO:0000256" key="2">
    <source>
        <dbReference type="ARBA" id="ARBA00022448"/>
    </source>
</evidence>
<proteinExistence type="predicted"/>
<evidence type="ECO:0000256" key="9">
    <source>
        <dbReference type="ARBA" id="ARBA00023136"/>
    </source>
</evidence>
<keyword evidence="7 11" id="KW-1133">Transmembrane helix</keyword>
<keyword evidence="10" id="KW-0198">Cysteine biosynthesis</keyword>
<keyword evidence="3" id="KW-1003">Cell membrane</keyword>
<dbReference type="GO" id="GO:0019344">
    <property type="term" value="P:cysteine biosynthetic process"/>
    <property type="evidence" value="ECO:0007669"/>
    <property type="project" value="UniProtKB-KW"/>
</dbReference>
<dbReference type="NCBIfam" id="NF003433">
    <property type="entry name" value="PRK04949.1"/>
    <property type="match status" value="1"/>
</dbReference>
<evidence type="ECO:0000256" key="10">
    <source>
        <dbReference type="ARBA" id="ARBA00023192"/>
    </source>
</evidence>
<dbReference type="PANTHER" id="PTHR37468">
    <property type="entry name" value="SULFATE TRANSPORTER CYSZ"/>
    <property type="match status" value="1"/>
</dbReference>
<accession>A0A317CKC0</accession>
<evidence type="ECO:0000256" key="8">
    <source>
        <dbReference type="ARBA" id="ARBA00023032"/>
    </source>
</evidence>
<keyword evidence="6 11" id="KW-0812">Transmembrane</keyword>
<evidence type="ECO:0000313" key="12">
    <source>
        <dbReference type="EMBL" id="PWQ99045.1"/>
    </source>
</evidence>
<protein>
    <submittedName>
        <fullName evidence="12">Sulfate transporter CysZ</fullName>
    </submittedName>
</protein>
<dbReference type="InterPro" id="IPR050480">
    <property type="entry name" value="CysZ-like"/>
</dbReference>
<evidence type="ECO:0000313" key="13">
    <source>
        <dbReference type="Proteomes" id="UP000245539"/>
    </source>
</evidence>
<evidence type="ECO:0000256" key="6">
    <source>
        <dbReference type="ARBA" id="ARBA00022692"/>
    </source>
</evidence>
<feature type="transmembrane region" description="Helical" evidence="11">
    <location>
        <begin position="67"/>
        <end position="96"/>
    </location>
</feature>
<dbReference type="EMBL" id="QGKM01000013">
    <property type="protein sequence ID" value="PWQ99045.1"/>
    <property type="molecule type" value="Genomic_DNA"/>
</dbReference>
<organism evidence="12 13">
    <name type="scientific">Leucothrix pacifica</name>
    <dbReference type="NCBI Taxonomy" id="1247513"/>
    <lineage>
        <taxon>Bacteria</taxon>
        <taxon>Pseudomonadati</taxon>
        <taxon>Pseudomonadota</taxon>
        <taxon>Gammaproteobacteria</taxon>
        <taxon>Thiotrichales</taxon>
        <taxon>Thiotrichaceae</taxon>
        <taxon>Leucothrix</taxon>
    </lineage>
</organism>
<feature type="transmembrane region" description="Helical" evidence="11">
    <location>
        <begin position="149"/>
        <end position="173"/>
    </location>
</feature>
<dbReference type="GO" id="GO:0000103">
    <property type="term" value="P:sulfate assimilation"/>
    <property type="evidence" value="ECO:0007669"/>
    <property type="project" value="TreeGrafter"/>
</dbReference>
<gene>
    <name evidence="12" type="ORF">DKW60_06255</name>
</gene>
<evidence type="ECO:0000256" key="4">
    <source>
        <dbReference type="ARBA" id="ARBA00022519"/>
    </source>
</evidence>
<evidence type="ECO:0000256" key="3">
    <source>
        <dbReference type="ARBA" id="ARBA00022475"/>
    </source>
</evidence>
<keyword evidence="2" id="KW-0813">Transport</keyword>
<comment type="caution">
    <text evidence="12">The sequence shown here is derived from an EMBL/GenBank/DDBJ whole genome shotgun (WGS) entry which is preliminary data.</text>
</comment>